<evidence type="ECO:0000256" key="1">
    <source>
        <dbReference type="ARBA" id="ARBA00023125"/>
    </source>
</evidence>
<accession>A0ABS5HQY1</accession>
<evidence type="ECO:0000313" key="4">
    <source>
        <dbReference type="EMBL" id="MBR9651381.1"/>
    </source>
</evidence>
<comment type="caution">
    <text evidence="4">The sequence shown here is derived from an EMBL/GenBank/DDBJ whole genome shotgun (WGS) entry which is preliminary data.</text>
</comment>
<dbReference type="Gene3D" id="1.10.357.10">
    <property type="entry name" value="Tetracycline Repressor, domain 2"/>
    <property type="match status" value="1"/>
</dbReference>
<dbReference type="InterPro" id="IPR050109">
    <property type="entry name" value="HTH-type_TetR-like_transc_reg"/>
</dbReference>
<dbReference type="PRINTS" id="PR00455">
    <property type="entry name" value="HTHTETR"/>
</dbReference>
<evidence type="ECO:0000256" key="2">
    <source>
        <dbReference type="PROSITE-ProRule" id="PRU00335"/>
    </source>
</evidence>
<dbReference type="InterPro" id="IPR001647">
    <property type="entry name" value="HTH_TetR"/>
</dbReference>
<feature type="domain" description="HTH tetR-type" evidence="3">
    <location>
        <begin position="15"/>
        <end position="75"/>
    </location>
</feature>
<organism evidence="4 5">
    <name type="scientific">Thalassovita aquimarina</name>
    <dbReference type="NCBI Taxonomy" id="2785917"/>
    <lineage>
        <taxon>Bacteria</taxon>
        <taxon>Pseudomonadati</taxon>
        <taxon>Pseudomonadota</taxon>
        <taxon>Alphaproteobacteria</taxon>
        <taxon>Rhodobacterales</taxon>
        <taxon>Roseobacteraceae</taxon>
        <taxon>Thalassovita</taxon>
    </lineage>
</organism>
<name>A0ABS5HQY1_9RHOB</name>
<dbReference type="PANTHER" id="PTHR30055">
    <property type="entry name" value="HTH-TYPE TRANSCRIPTIONAL REGULATOR RUTR"/>
    <property type="match status" value="1"/>
</dbReference>
<sequence>MDIEPRKQGRQARAKATASDIVEAAARILEGERMDTLTTNRIAERAGVSIGSLYQYFPNKEAILASLVRRERSNLLADVQRIAAGAAGTAAKIDALIDAGLEHQFARPRLALQLEYIEQTLDIGPEAQELATRLADTITDIVRAHAPHADRNAARDIVAICHAIINTAAITGETDTKGLRQRLQRAVYGYLGESNCGYRKAD</sequence>
<reference evidence="4 5" key="1">
    <citation type="journal article" date="2021" name="Arch. Microbiol.">
        <title>Thalassobius aquimarinus sp. nov., isolated from the Sea of Japan seashore.</title>
        <authorList>
            <person name="Kurilenko V.V."/>
            <person name="Romanenko L.A."/>
            <person name="Chernysheva N.Y."/>
            <person name="Velansky P.V."/>
            <person name="Tekutyeva L.A."/>
            <person name="Isaeva M.P."/>
            <person name="Mikhailov V.V."/>
        </authorList>
    </citation>
    <scope>NUCLEOTIDE SEQUENCE [LARGE SCALE GENOMIC DNA]</scope>
    <source>
        <strain evidence="4 5">KMM 8518</strain>
    </source>
</reference>
<proteinExistence type="predicted"/>
<dbReference type="Pfam" id="PF00440">
    <property type="entry name" value="TetR_N"/>
    <property type="match status" value="1"/>
</dbReference>
<dbReference type="EMBL" id="JADMKU010000007">
    <property type="protein sequence ID" value="MBR9651381.1"/>
    <property type="molecule type" value="Genomic_DNA"/>
</dbReference>
<keyword evidence="1 2" id="KW-0238">DNA-binding</keyword>
<dbReference type="PROSITE" id="PS50977">
    <property type="entry name" value="HTH_TETR_2"/>
    <property type="match status" value="1"/>
</dbReference>
<keyword evidence="5" id="KW-1185">Reference proteome</keyword>
<dbReference type="InterPro" id="IPR009057">
    <property type="entry name" value="Homeodomain-like_sf"/>
</dbReference>
<protein>
    <submittedName>
        <fullName evidence="4">TetR/AcrR family transcriptional regulator</fullName>
    </submittedName>
</protein>
<evidence type="ECO:0000313" key="5">
    <source>
        <dbReference type="Proteomes" id="UP001195941"/>
    </source>
</evidence>
<evidence type="ECO:0000259" key="3">
    <source>
        <dbReference type="PROSITE" id="PS50977"/>
    </source>
</evidence>
<dbReference type="Proteomes" id="UP001195941">
    <property type="component" value="Unassembled WGS sequence"/>
</dbReference>
<feature type="DNA-binding region" description="H-T-H motif" evidence="2">
    <location>
        <begin position="38"/>
        <end position="57"/>
    </location>
</feature>
<dbReference type="Pfam" id="PF17918">
    <property type="entry name" value="TetR_C_15"/>
    <property type="match status" value="1"/>
</dbReference>
<dbReference type="RefSeq" id="WP_212700902.1">
    <property type="nucleotide sequence ID" value="NZ_JADMKU010000007.1"/>
</dbReference>
<dbReference type="PANTHER" id="PTHR30055:SF201">
    <property type="entry name" value="TRANSCRIPTIONAL REGULATORY PROTEIN"/>
    <property type="match status" value="1"/>
</dbReference>
<dbReference type="SUPFAM" id="SSF46689">
    <property type="entry name" value="Homeodomain-like"/>
    <property type="match status" value="1"/>
</dbReference>
<gene>
    <name evidence="4" type="ORF">IT775_09625</name>
</gene>
<dbReference type="InterPro" id="IPR041669">
    <property type="entry name" value="TetR_C_15"/>
</dbReference>